<name>A0A2T6ZJ55_TUBBO</name>
<keyword evidence="2" id="KW-1185">Reference proteome</keyword>
<reference evidence="1 2" key="1">
    <citation type="submission" date="2017-04" db="EMBL/GenBank/DDBJ databases">
        <title>Draft genome sequence of Tuber borchii Vittad., a whitish edible truffle.</title>
        <authorList>
            <consortium name="DOE Joint Genome Institute"/>
            <person name="Murat C."/>
            <person name="Kuo A."/>
            <person name="Barry K.W."/>
            <person name="Clum A."/>
            <person name="Dockter R.B."/>
            <person name="Fauchery L."/>
            <person name="Iotti M."/>
            <person name="Kohler A."/>
            <person name="Labutti K."/>
            <person name="Lindquist E.A."/>
            <person name="Lipzen A."/>
            <person name="Ohm R.A."/>
            <person name="Wang M."/>
            <person name="Grigoriev I.V."/>
            <person name="Zambonelli A."/>
            <person name="Martin F.M."/>
        </authorList>
    </citation>
    <scope>NUCLEOTIDE SEQUENCE [LARGE SCALE GENOMIC DNA]</scope>
    <source>
        <strain evidence="1 2">Tbo3840</strain>
    </source>
</reference>
<dbReference type="EMBL" id="NESQ01000227">
    <property type="protein sequence ID" value="PUU75512.1"/>
    <property type="molecule type" value="Genomic_DNA"/>
</dbReference>
<gene>
    <name evidence="1" type="ORF">B9Z19DRAFT_1067355</name>
</gene>
<accession>A0A2T6ZJ55</accession>
<comment type="caution">
    <text evidence="1">The sequence shown here is derived from an EMBL/GenBank/DDBJ whole genome shotgun (WGS) entry which is preliminary data.</text>
</comment>
<evidence type="ECO:0000313" key="1">
    <source>
        <dbReference type="EMBL" id="PUU75512.1"/>
    </source>
</evidence>
<dbReference type="AlphaFoldDB" id="A0A2T6ZJ55"/>
<proteinExistence type="predicted"/>
<organism evidence="1 2">
    <name type="scientific">Tuber borchii</name>
    <name type="common">White truffle</name>
    <dbReference type="NCBI Taxonomy" id="42251"/>
    <lineage>
        <taxon>Eukaryota</taxon>
        <taxon>Fungi</taxon>
        <taxon>Dikarya</taxon>
        <taxon>Ascomycota</taxon>
        <taxon>Pezizomycotina</taxon>
        <taxon>Pezizomycetes</taxon>
        <taxon>Pezizales</taxon>
        <taxon>Tuberaceae</taxon>
        <taxon>Tuber</taxon>
    </lineage>
</organism>
<dbReference type="InterPro" id="IPR043519">
    <property type="entry name" value="NT_sf"/>
</dbReference>
<protein>
    <submittedName>
        <fullName evidence="1">Uncharacterized protein</fullName>
    </submittedName>
</protein>
<dbReference type="Proteomes" id="UP000244722">
    <property type="component" value="Unassembled WGS sequence"/>
</dbReference>
<dbReference type="OrthoDB" id="4175694at2759"/>
<evidence type="ECO:0000313" key="2">
    <source>
        <dbReference type="Proteomes" id="UP000244722"/>
    </source>
</evidence>
<dbReference type="SUPFAM" id="SSF81301">
    <property type="entry name" value="Nucleotidyltransferase"/>
    <property type="match status" value="1"/>
</dbReference>
<sequence>MSSPISAESHRPARISPFVPAGILERAGIKLCIVGNAAVSLFGSDLVLADLDLAISDEQFDLALSVLYDEGFRDIDFDRSHLVSMPVLGKPGGWVACRLQFPSSSDYVVLSPASCWHLEINPDTTFLPCPYYRFPRFLAYLEGNPQSTSLLDTALPVFFRLPLAR</sequence>